<gene>
    <name evidence="1" type="ORF">MEUPH1_LOCUS2499</name>
</gene>
<protein>
    <submittedName>
        <fullName evidence="1">Uncharacterized protein</fullName>
    </submittedName>
</protein>
<proteinExistence type="predicted"/>
<keyword evidence="2" id="KW-1185">Reference proteome</keyword>
<dbReference type="AlphaFoldDB" id="A0AAV0VRW4"/>
<evidence type="ECO:0000313" key="1">
    <source>
        <dbReference type="EMBL" id="CAI6345493.1"/>
    </source>
</evidence>
<reference evidence="1 2" key="1">
    <citation type="submission" date="2023-01" db="EMBL/GenBank/DDBJ databases">
        <authorList>
            <person name="Whitehead M."/>
        </authorList>
    </citation>
    <scope>NUCLEOTIDE SEQUENCE [LARGE SCALE GENOMIC DNA]</scope>
</reference>
<evidence type="ECO:0000313" key="2">
    <source>
        <dbReference type="Proteomes" id="UP001160148"/>
    </source>
</evidence>
<organism evidence="1 2">
    <name type="scientific">Macrosiphum euphorbiae</name>
    <name type="common">potato aphid</name>
    <dbReference type="NCBI Taxonomy" id="13131"/>
    <lineage>
        <taxon>Eukaryota</taxon>
        <taxon>Metazoa</taxon>
        <taxon>Ecdysozoa</taxon>
        <taxon>Arthropoda</taxon>
        <taxon>Hexapoda</taxon>
        <taxon>Insecta</taxon>
        <taxon>Pterygota</taxon>
        <taxon>Neoptera</taxon>
        <taxon>Paraneoptera</taxon>
        <taxon>Hemiptera</taxon>
        <taxon>Sternorrhyncha</taxon>
        <taxon>Aphidomorpha</taxon>
        <taxon>Aphidoidea</taxon>
        <taxon>Aphididae</taxon>
        <taxon>Macrosiphini</taxon>
        <taxon>Macrosiphum</taxon>
    </lineage>
</organism>
<dbReference type="EMBL" id="CARXXK010000001">
    <property type="protein sequence ID" value="CAI6345493.1"/>
    <property type="molecule type" value="Genomic_DNA"/>
</dbReference>
<name>A0AAV0VRW4_9HEMI</name>
<comment type="caution">
    <text evidence="1">The sequence shown here is derived from an EMBL/GenBank/DDBJ whole genome shotgun (WGS) entry which is preliminary data.</text>
</comment>
<accession>A0AAV0VRW4</accession>
<dbReference type="Proteomes" id="UP001160148">
    <property type="component" value="Unassembled WGS sequence"/>
</dbReference>
<sequence>MNGHLKTTPPVPPLVPSKVVLPVTVVPPFAHIRYKEKSRANTCAEATSNNSNNEPISNILSQFVTQLNSLISPLISLLSKILSPLLSKNTVSP</sequence>